<dbReference type="PANTHER" id="PTHR30053:SF14">
    <property type="entry name" value="TRANSLATION ELONGATION FACTOR KOW-LIKE DOMAIN-CONTAINING PROTEIN"/>
    <property type="match status" value="1"/>
</dbReference>
<evidence type="ECO:0000259" key="11">
    <source>
        <dbReference type="SMART" id="SM01185"/>
    </source>
</evidence>
<comment type="subcellular location">
    <subcellularLocation>
        <location evidence="1 7">Cytoplasm</location>
    </subcellularLocation>
</comment>
<dbReference type="InterPro" id="IPR013852">
    <property type="entry name" value="Transl_elong_P/YeiP_CS"/>
</dbReference>
<evidence type="ECO:0000256" key="4">
    <source>
        <dbReference type="ARBA" id="ARBA00022490"/>
    </source>
</evidence>
<dbReference type="InterPro" id="IPR001059">
    <property type="entry name" value="Transl_elong_P/YeiP_cen"/>
</dbReference>
<dbReference type="NCBIfam" id="TIGR00038">
    <property type="entry name" value="efp"/>
    <property type="match status" value="1"/>
</dbReference>
<dbReference type="InterPro" id="IPR011768">
    <property type="entry name" value="Transl_elongation_fac_P"/>
</dbReference>
<feature type="domain" description="Translation elongation factor P/YeiP central" evidence="11">
    <location>
        <begin position="67"/>
        <end position="121"/>
    </location>
</feature>
<dbReference type="PROSITE" id="PS01275">
    <property type="entry name" value="EFP"/>
    <property type="match status" value="1"/>
</dbReference>
<dbReference type="InterPro" id="IPR008991">
    <property type="entry name" value="Translation_prot_SH3-like_sf"/>
</dbReference>
<evidence type="ECO:0000256" key="7">
    <source>
        <dbReference type="HAMAP-Rule" id="MF_00141"/>
    </source>
</evidence>
<dbReference type="UniPathway" id="UPA00345"/>
<dbReference type="Pfam" id="PF08207">
    <property type="entry name" value="EFP_N"/>
    <property type="match status" value="1"/>
</dbReference>
<evidence type="ECO:0000259" key="10">
    <source>
        <dbReference type="SMART" id="SM00841"/>
    </source>
</evidence>
<evidence type="ECO:0000256" key="3">
    <source>
        <dbReference type="ARBA" id="ARBA00009479"/>
    </source>
</evidence>
<evidence type="ECO:0000313" key="12">
    <source>
        <dbReference type="EMBL" id="KKU02930.1"/>
    </source>
</evidence>
<organism evidence="12 13">
    <name type="scientific">Candidatus Amesbacteria bacterium GW2011_GWC2_45_19</name>
    <dbReference type="NCBI Taxonomy" id="1618366"/>
    <lineage>
        <taxon>Bacteria</taxon>
        <taxon>Candidatus Amesiibacteriota</taxon>
    </lineage>
</organism>
<dbReference type="HAMAP" id="MF_00141">
    <property type="entry name" value="EF_P"/>
    <property type="match status" value="1"/>
</dbReference>
<dbReference type="GO" id="GO:0043043">
    <property type="term" value="P:peptide biosynthetic process"/>
    <property type="evidence" value="ECO:0007669"/>
    <property type="project" value="InterPro"/>
</dbReference>
<evidence type="ECO:0000256" key="9">
    <source>
        <dbReference type="RuleBase" id="RU004389"/>
    </source>
</evidence>
<dbReference type="FunFam" id="2.40.50.140:FF:000009">
    <property type="entry name" value="Elongation factor P"/>
    <property type="match status" value="1"/>
</dbReference>
<evidence type="ECO:0000313" key="13">
    <source>
        <dbReference type="Proteomes" id="UP000034264"/>
    </source>
</evidence>
<dbReference type="SMART" id="SM01185">
    <property type="entry name" value="EFP"/>
    <property type="match status" value="1"/>
</dbReference>
<dbReference type="SUPFAM" id="SSF50249">
    <property type="entry name" value="Nucleic acid-binding proteins"/>
    <property type="match status" value="2"/>
</dbReference>
<keyword evidence="6 7" id="KW-0648">Protein biosynthesis</keyword>
<dbReference type="PANTHER" id="PTHR30053">
    <property type="entry name" value="ELONGATION FACTOR P"/>
    <property type="match status" value="1"/>
</dbReference>
<comment type="similarity">
    <text evidence="3 7 9">Belongs to the elongation factor P family.</text>
</comment>
<dbReference type="CDD" id="cd05794">
    <property type="entry name" value="S1_EF-P_repeat_2"/>
    <property type="match status" value="1"/>
</dbReference>
<dbReference type="PATRIC" id="fig|1618366.3.peg.491"/>
<dbReference type="EMBL" id="LCKS01000005">
    <property type="protein sequence ID" value="KKU02930.1"/>
    <property type="molecule type" value="Genomic_DNA"/>
</dbReference>
<protein>
    <recommendedName>
        <fullName evidence="7 8">Elongation factor P</fullName>
        <shortName evidence="7">EF-P</shortName>
    </recommendedName>
</protein>
<reference evidence="12 13" key="1">
    <citation type="journal article" date="2015" name="Nature">
        <title>rRNA introns, odd ribosomes, and small enigmatic genomes across a large radiation of phyla.</title>
        <authorList>
            <person name="Brown C.T."/>
            <person name="Hug L.A."/>
            <person name="Thomas B.C."/>
            <person name="Sharon I."/>
            <person name="Castelle C.J."/>
            <person name="Singh A."/>
            <person name="Wilkins M.J."/>
            <person name="Williams K.H."/>
            <person name="Banfield J.F."/>
        </authorList>
    </citation>
    <scope>NUCLEOTIDE SEQUENCE [LARGE SCALE GENOMIC DNA]</scope>
</reference>
<dbReference type="InterPro" id="IPR015365">
    <property type="entry name" value="Elong-fact-P_C"/>
</dbReference>
<dbReference type="CDD" id="cd04470">
    <property type="entry name" value="S1_EF-P_repeat_1"/>
    <property type="match status" value="1"/>
</dbReference>
<evidence type="ECO:0000256" key="5">
    <source>
        <dbReference type="ARBA" id="ARBA00022768"/>
    </source>
</evidence>
<evidence type="ECO:0000256" key="6">
    <source>
        <dbReference type="ARBA" id="ARBA00022917"/>
    </source>
</evidence>
<dbReference type="Gene3D" id="2.30.30.30">
    <property type="match status" value="1"/>
</dbReference>
<dbReference type="SUPFAM" id="SSF50104">
    <property type="entry name" value="Translation proteins SH3-like domain"/>
    <property type="match status" value="1"/>
</dbReference>
<dbReference type="InterPro" id="IPR012340">
    <property type="entry name" value="NA-bd_OB-fold"/>
</dbReference>
<comment type="pathway">
    <text evidence="2 7">Protein biosynthesis; polypeptide chain elongation.</text>
</comment>
<dbReference type="AlphaFoldDB" id="A0A0G1Q2N4"/>
<dbReference type="FunFam" id="2.30.30.30:FF:000003">
    <property type="entry name" value="Elongation factor P"/>
    <property type="match status" value="1"/>
</dbReference>
<dbReference type="InterPro" id="IPR020599">
    <property type="entry name" value="Transl_elong_fac_P/YeiP"/>
</dbReference>
<evidence type="ECO:0000256" key="1">
    <source>
        <dbReference type="ARBA" id="ARBA00004496"/>
    </source>
</evidence>
<dbReference type="GO" id="GO:0005829">
    <property type="term" value="C:cytosol"/>
    <property type="evidence" value="ECO:0007669"/>
    <property type="project" value="UniProtKB-ARBA"/>
</dbReference>
<proteinExistence type="inferred from homology"/>
<sequence>MLNVQDLRNGVTFLLDGAPYVCLKYEHVKMGRGSATIRIKARNLLTGATTEKSFVNSARVEEINTVRRPMQYLYKDGKNFVFMDPKNYEQVGVSSEVVGSEASYLLEGTIVNILFWDERPLWIELPPKMEFTVKETDPGVKGNSVSNLYKDAVLDNGVKTRVPLFINQGDKVLIDTRDGSYAERVK</sequence>
<feature type="domain" description="Elongation factor P C-terminal" evidence="10">
    <location>
        <begin position="129"/>
        <end position="184"/>
    </location>
</feature>
<name>A0A0G1Q2N4_9BACT</name>
<gene>
    <name evidence="7" type="primary">efp</name>
    <name evidence="12" type="ORF">UX05_C0005G0007</name>
</gene>
<evidence type="ECO:0000256" key="2">
    <source>
        <dbReference type="ARBA" id="ARBA00004815"/>
    </source>
</evidence>
<dbReference type="FunFam" id="2.40.50.140:FF:000004">
    <property type="entry name" value="Elongation factor P"/>
    <property type="match status" value="1"/>
</dbReference>
<comment type="caution">
    <text evidence="12">The sequence shown here is derived from an EMBL/GenBank/DDBJ whole genome shotgun (WGS) entry which is preliminary data.</text>
</comment>
<dbReference type="Proteomes" id="UP000034264">
    <property type="component" value="Unassembled WGS sequence"/>
</dbReference>
<dbReference type="PIRSF" id="PIRSF005901">
    <property type="entry name" value="EF-P"/>
    <property type="match status" value="1"/>
</dbReference>
<dbReference type="NCBIfam" id="NF001810">
    <property type="entry name" value="PRK00529.1"/>
    <property type="match status" value="1"/>
</dbReference>
<dbReference type="InterPro" id="IPR013185">
    <property type="entry name" value="Transl_elong_KOW-like"/>
</dbReference>
<comment type="function">
    <text evidence="7">Involved in peptide bond synthesis. Stimulates efficient translation and peptide-bond synthesis on native or reconstituted 70S ribosomes in vitro. Probably functions indirectly by altering the affinity of the ribosome for aminoacyl-tRNA, thus increasing their reactivity as acceptors for peptidyl transferase.</text>
</comment>
<dbReference type="Gene3D" id="2.40.50.140">
    <property type="entry name" value="Nucleic acid-binding proteins"/>
    <property type="match status" value="2"/>
</dbReference>
<dbReference type="InterPro" id="IPR014722">
    <property type="entry name" value="Rib_uL2_dom2"/>
</dbReference>
<dbReference type="SMART" id="SM00841">
    <property type="entry name" value="Elong-fact-P_C"/>
    <property type="match status" value="1"/>
</dbReference>
<accession>A0A0G1Q2N4</accession>
<keyword evidence="5 7" id="KW-0251">Elongation factor</keyword>
<dbReference type="GO" id="GO:0003746">
    <property type="term" value="F:translation elongation factor activity"/>
    <property type="evidence" value="ECO:0007669"/>
    <property type="project" value="UniProtKB-UniRule"/>
</dbReference>
<evidence type="ECO:0000256" key="8">
    <source>
        <dbReference type="NCBIfam" id="TIGR00038"/>
    </source>
</evidence>
<keyword evidence="4 7" id="KW-0963">Cytoplasm</keyword>
<dbReference type="Pfam" id="PF01132">
    <property type="entry name" value="EFP"/>
    <property type="match status" value="1"/>
</dbReference>
<dbReference type="Pfam" id="PF09285">
    <property type="entry name" value="Elong-fact-P_C"/>
    <property type="match status" value="1"/>
</dbReference>